<evidence type="ECO:0000313" key="8">
    <source>
        <dbReference type="EMBL" id="AGA85166.1"/>
    </source>
</evidence>
<dbReference type="RefSeq" id="WP_015275549.1">
    <property type="nucleotide sequence ID" value="NC_019936.1"/>
</dbReference>
<dbReference type="STRING" id="644801.Psest_0559"/>
<evidence type="ECO:0000256" key="5">
    <source>
        <dbReference type="ARBA" id="ARBA00072269"/>
    </source>
</evidence>
<evidence type="ECO:0000256" key="4">
    <source>
        <dbReference type="ARBA" id="ARBA00051334"/>
    </source>
</evidence>
<evidence type="ECO:0000256" key="6">
    <source>
        <dbReference type="ARBA" id="ARBA00078632"/>
    </source>
</evidence>
<dbReference type="PATRIC" id="fig|644801.3.peg.558"/>
<name>L0GGN0_STUST</name>
<dbReference type="PANTHER" id="PTHR43072">
    <property type="entry name" value="N-ACETYLTRANSFERASE"/>
    <property type="match status" value="1"/>
</dbReference>
<dbReference type="SUPFAM" id="SSF55729">
    <property type="entry name" value="Acyl-CoA N-acyltransferases (Nat)"/>
    <property type="match status" value="1"/>
</dbReference>
<feature type="domain" description="N-acetyltransferase" evidence="7">
    <location>
        <begin position="19"/>
        <end position="182"/>
    </location>
</feature>
<dbReference type="AlphaFoldDB" id="L0GGN0"/>
<reference evidence="8 9" key="1">
    <citation type="submission" date="2011-10" db="EMBL/GenBank/DDBJ databases">
        <title>Complete sequence of chromosome of Pseudomonas stutzeri RCH2.</title>
        <authorList>
            <consortium name="US DOE Joint Genome Institute"/>
            <person name="Lucas S."/>
            <person name="Han J."/>
            <person name="Lapidus A."/>
            <person name="Cheng J.-F."/>
            <person name="Goodwin L."/>
            <person name="Pitluck S."/>
            <person name="Peters L."/>
            <person name="Ovchinnikova G."/>
            <person name="Zeytun A."/>
            <person name="Lu M."/>
            <person name="Detter J.C."/>
            <person name="Han C."/>
            <person name="Tapia R."/>
            <person name="Land M."/>
            <person name="Hauser L."/>
            <person name="Kyrpides N."/>
            <person name="Ivanova N."/>
            <person name="Pagani I."/>
            <person name="Chakraborty R."/>
            <person name="Arkin A."/>
            <person name="Dehal P."/>
            <person name="Wall J."/>
            <person name="Hazen T."/>
            <person name="Woyke T."/>
        </authorList>
    </citation>
    <scope>NUCLEOTIDE SEQUENCE [LARGE SCALE GENOMIC DNA]</scope>
    <source>
        <strain evidence="8 9">RCH2</strain>
    </source>
</reference>
<organism evidence="8 9">
    <name type="scientific">Stutzerimonas stutzeri RCH2</name>
    <dbReference type="NCBI Taxonomy" id="644801"/>
    <lineage>
        <taxon>Bacteria</taxon>
        <taxon>Pseudomonadati</taxon>
        <taxon>Pseudomonadota</taxon>
        <taxon>Gammaproteobacteria</taxon>
        <taxon>Pseudomonadales</taxon>
        <taxon>Pseudomonadaceae</taxon>
        <taxon>Stutzerimonas</taxon>
    </lineage>
</organism>
<dbReference type="GO" id="GO:0016747">
    <property type="term" value="F:acyltransferase activity, transferring groups other than amino-acyl groups"/>
    <property type="evidence" value="ECO:0007669"/>
    <property type="project" value="InterPro"/>
</dbReference>
<protein>
    <recommendedName>
        <fullName evidence="5">L-methionine sulfoximine/L-methionine sulfone acetyltransferase</fullName>
    </recommendedName>
    <alternativeName>
        <fullName evidence="6">Methionine derivative detoxifier A</fullName>
    </alternativeName>
</protein>
<comment type="catalytic activity">
    <reaction evidence="4">
        <text>L-methionine sulfone + acetyl-CoA = N-acetyl-L-methionine sulfone + CoA + H(+)</text>
        <dbReference type="Rhea" id="RHEA:47656"/>
        <dbReference type="ChEBI" id="CHEBI:15378"/>
        <dbReference type="ChEBI" id="CHEBI:57287"/>
        <dbReference type="ChEBI" id="CHEBI:57288"/>
        <dbReference type="ChEBI" id="CHEBI:87824"/>
        <dbReference type="ChEBI" id="CHEBI:87825"/>
    </reaction>
</comment>
<dbReference type="Pfam" id="PF00583">
    <property type="entry name" value="Acetyltransf_1"/>
    <property type="match status" value="1"/>
</dbReference>
<dbReference type="CDD" id="cd04301">
    <property type="entry name" value="NAT_SF"/>
    <property type="match status" value="1"/>
</dbReference>
<evidence type="ECO:0000256" key="2">
    <source>
        <dbReference type="ARBA" id="ARBA00023315"/>
    </source>
</evidence>
<dbReference type="InterPro" id="IPR016181">
    <property type="entry name" value="Acyl_CoA_acyltransferase"/>
</dbReference>
<accession>L0GGN0</accession>
<dbReference type="eggNOG" id="COG1247">
    <property type="taxonomic scope" value="Bacteria"/>
</dbReference>
<evidence type="ECO:0000256" key="1">
    <source>
        <dbReference type="ARBA" id="ARBA00022679"/>
    </source>
</evidence>
<evidence type="ECO:0000259" key="7">
    <source>
        <dbReference type="PROSITE" id="PS51186"/>
    </source>
</evidence>
<sequence length="187" mass="21333">MSVNVYCEDPRPALKELNVQIRDALDADLEGILHIYNDAVLNSTAIWNDHTVDLDNRRAWLAERHAQHYPVLVAIDEQGRVAGYASFGPWRPHDGFRHTVENSVYVSPDHRGSGIGRSLMKALIERARVLEKHVMVAFIESENRASVHMHQQLGFIHVGQMRQVGCKFGRWLDLTMMQLTLNRTSNP</sequence>
<comment type="catalytic activity">
    <reaction evidence="3">
        <text>L-methionine sulfoximine + acetyl-CoA = N-acetyl-L-methionine sulfoximine + CoA + H(+)</text>
        <dbReference type="Rhea" id="RHEA:47660"/>
        <dbReference type="ChEBI" id="CHEBI:15378"/>
        <dbReference type="ChEBI" id="CHEBI:57287"/>
        <dbReference type="ChEBI" id="CHEBI:57288"/>
        <dbReference type="ChEBI" id="CHEBI:87826"/>
        <dbReference type="ChEBI" id="CHEBI:87827"/>
    </reaction>
</comment>
<evidence type="ECO:0000313" key="9">
    <source>
        <dbReference type="Proteomes" id="UP000010820"/>
    </source>
</evidence>
<dbReference type="Gene3D" id="3.40.630.30">
    <property type="match status" value="1"/>
</dbReference>
<dbReference type="EMBL" id="CP003071">
    <property type="protein sequence ID" value="AGA85166.1"/>
    <property type="molecule type" value="Genomic_DNA"/>
</dbReference>
<keyword evidence="2 8" id="KW-0012">Acyltransferase</keyword>
<dbReference type="HOGENOM" id="CLU_013985_4_4_6"/>
<dbReference type="Proteomes" id="UP000010820">
    <property type="component" value="Chromosome"/>
</dbReference>
<dbReference type="InterPro" id="IPR000182">
    <property type="entry name" value="GNAT_dom"/>
</dbReference>
<proteinExistence type="predicted"/>
<dbReference type="PANTHER" id="PTHR43072:SF23">
    <property type="entry name" value="UPF0039 PROTEIN C11D3.02C"/>
    <property type="match status" value="1"/>
</dbReference>
<dbReference type="FunFam" id="3.40.630.30:FF:000026">
    <property type="entry name" value="Phosphinothricin acetyltransferase"/>
    <property type="match status" value="1"/>
</dbReference>
<keyword evidence="1 8" id="KW-0808">Transferase</keyword>
<dbReference type="KEGG" id="psh:Psest_0559"/>
<gene>
    <name evidence="8" type="ORF">Psest_0559</name>
</gene>
<evidence type="ECO:0000256" key="3">
    <source>
        <dbReference type="ARBA" id="ARBA00050603"/>
    </source>
</evidence>
<dbReference type="PROSITE" id="PS51186">
    <property type="entry name" value="GNAT"/>
    <property type="match status" value="1"/>
</dbReference>